<protein>
    <submittedName>
        <fullName evidence="9">Redox-regulated ATPase YchF</fullName>
    </submittedName>
</protein>
<dbReference type="PRINTS" id="PR00326">
    <property type="entry name" value="GTP1OBG"/>
</dbReference>
<gene>
    <name evidence="9" type="ORF">COU47_01245</name>
</gene>
<dbReference type="GO" id="GO:0005525">
    <property type="term" value="F:GTP binding"/>
    <property type="evidence" value="ECO:0007669"/>
    <property type="project" value="InterPro"/>
</dbReference>
<evidence type="ECO:0000256" key="4">
    <source>
        <dbReference type="ARBA" id="ARBA00022840"/>
    </source>
</evidence>
<feature type="coiled-coil region" evidence="6">
    <location>
        <begin position="221"/>
        <end position="248"/>
    </location>
</feature>
<accession>A0A2H0TDS5</accession>
<dbReference type="SUPFAM" id="SSF81271">
    <property type="entry name" value="TGS-like"/>
    <property type="match status" value="1"/>
</dbReference>
<evidence type="ECO:0000259" key="8">
    <source>
        <dbReference type="PROSITE" id="PS51880"/>
    </source>
</evidence>
<evidence type="ECO:0000256" key="5">
    <source>
        <dbReference type="ARBA" id="ARBA00022842"/>
    </source>
</evidence>
<keyword evidence="6" id="KW-0175">Coiled coil</keyword>
<name>A0A2H0TDS5_9BACT</name>
<organism evidence="9 10">
    <name type="scientific">Candidatus Niyogibacteria bacterium CG10_big_fil_rev_8_21_14_0_10_46_36</name>
    <dbReference type="NCBI Taxonomy" id="1974726"/>
    <lineage>
        <taxon>Bacteria</taxon>
        <taxon>Candidatus Niyogiibacteriota</taxon>
    </lineage>
</organism>
<dbReference type="Pfam" id="PF06071">
    <property type="entry name" value="YchF-GTPase_C"/>
    <property type="match status" value="1"/>
</dbReference>
<dbReference type="PIRSF" id="PIRSF006641">
    <property type="entry name" value="CHP00092"/>
    <property type="match status" value="1"/>
</dbReference>
<dbReference type="InterPro" id="IPR027417">
    <property type="entry name" value="P-loop_NTPase"/>
</dbReference>
<dbReference type="AlphaFoldDB" id="A0A2H0TDS5"/>
<comment type="cofactor">
    <cofactor evidence="1">
        <name>Mg(2+)</name>
        <dbReference type="ChEBI" id="CHEBI:18420"/>
    </cofactor>
</comment>
<evidence type="ECO:0000256" key="6">
    <source>
        <dbReference type="SAM" id="Coils"/>
    </source>
</evidence>
<dbReference type="Pfam" id="PF01926">
    <property type="entry name" value="MMR_HSR1"/>
    <property type="match status" value="1"/>
</dbReference>
<evidence type="ECO:0000259" key="7">
    <source>
        <dbReference type="PROSITE" id="PS51710"/>
    </source>
</evidence>
<dbReference type="PROSITE" id="PS51710">
    <property type="entry name" value="G_OBG"/>
    <property type="match status" value="1"/>
</dbReference>
<dbReference type="InterPro" id="IPR012675">
    <property type="entry name" value="Beta-grasp_dom_sf"/>
</dbReference>
<evidence type="ECO:0000256" key="2">
    <source>
        <dbReference type="ARBA" id="ARBA00022723"/>
    </source>
</evidence>
<reference evidence="10" key="1">
    <citation type="submission" date="2017-09" db="EMBL/GenBank/DDBJ databases">
        <title>Depth-based differentiation of microbial function through sediment-hosted aquifers and enrichment of novel symbionts in the deep terrestrial subsurface.</title>
        <authorList>
            <person name="Probst A.J."/>
            <person name="Ladd B."/>
            <person name="Jarett J.K."/>
            <person name="Geller-Mcgrath D.E."/>
            <person name="Sieber C.M.K."/>
            <person name="Emerson J.B."/>
            <person name="Anantharaman K."/>
            <person name="Thomas B.C."/>
            <person name="Malmstrom R."/>
            <person name="Stieglmeier M."/>
            <person name="Klingl A."/>
            <person name="Woyke T."/>
            <person name="Ryan C.M."/>
            <person name="Banfield J.F."/>
        </authorList>
    </citation>
    <scope>NUCLEOTIDE SEQUENCE [LARGE SCALE GENOMIC DNA]</scope>
</reference>
<keyword evidence="5" id="KW-0460">Magnesium</keyword>
<dbReference type="InterPro" id="IPR012676">
    <property type="entry name" value="TGS-like"/>
</dbReference>
<proteinExistence type="predicted"/>
<dbReference type="Proteomes" id="UP000231503">
    <property type="component" value="Unassembled WGS sequence"/>
</dbReference>
<dbReference type="EMBL" id="PFCO01000003">
    <property type="protein sequence ID" value="PIR69697.1"/>
    <property type="molecule type" value="Genomic_DNA"/>
</dbReference>
<dbReference type="InterPro" id="IPR031167">
    <property type="entry name" value="G_OBG"/>
</dbReference>
<dbReference type="InterPro" id="IPR004396">
    <property type="entry name" value="ATPase_YchF/OLA1"/>
</dbReference>
<dbReference type="GO" id="GO:0005524">
    <property type="term" value="F:ATP binding"/>
    <property type="evidence" value="ECO:0007669"/>
    <property type="project" value="UniProtKB-KW"/>
</dbReference>
<dbReference type="InterPro" id="IPR006073">
    <property type="entry name" value="GTP-bd"/>
</dbReference>
<dbReference type="InterPro" id="IPR023192">
    <property type="entry name" value="TGS-like_dom_sf"/>
</dbReference>
<dbReference type="PROSITE" id="PS51880">
    <property type="entry name" value="TGS"/>
    <property type="match status" value="1"/>
</dbReference>
<dbReference type="FunFam" id="3.10.20.30:FF:000001">
    <property type="entry name" value="Ribosome-binding ATPase YchF"/>
    <property type="match status" value="1"/>
</dbReference>
<dbReference type="GO" id="GO:0005737">
    <property type="term" value="C:cytoplasm"/>
    <property type="evidence" value="ECO:0007669"/>
    <property type="project" value="TreeGrafter"/>
</dbReference>
<evidence type="ECO:0000313" key="10">
    <source>
        <dbReference type="Proteomes" id="UP000231503"/>
    </source>
</evidence>
<keyword evidence="3" id="KW-0547">Nucleotide-binding</keyword>
<evidence type="ECO:0000313" key="9">
    <source>
        <dbReference type="EMBL" id="PIR69697.1"/>
    </source>
</evidence>
<dbReference type="Gene3D" id="1.10.150.300">
    <property type="entry name" value="TGS-like domain"/>
    <property type="match status" value="1"/>
</dbReference>
<keyword evidence="4" id="KW-0067">ATP-binding</keyword>
<dbReference type="InterPro" id="IPR041706">
    <property type="entry name" value="YchF_N"/>
</dbReference>
<dbReference type="PANTHER" id="PTHR23305">
    <property type="entry name" value="OBG GTPASE FAMILY"/>
    <property type="match status" value="1"/>
</dbReference>
<dbReference type="CDD" id="cd01900">
    <property type="entry name" value="YchF"/>
    <property type="match status" value="1"/>
</dbReference>
<feature type="domain" description="OBG-type G" evidence="7">
    <location>
        <begin position="2"/>
        <end position="247"/>
    </location>
</feature>
<dbReference type="Gene3D" id="3.40.50.300">
    <property type="entry name" value="P-loop containing nucleotide triphosphate hydrolases"/>
    <property type="match status" value="1"/>
</dbReference>
<dbReference type="GO" id="GO:0046872">
    <property type="term" value="F:metal ion binding"/>
    <property type="evidence" value="ECO:0007669"/>
    <property type="project" value="UniProtKB-KW"/>
</dbReference>
<sequence length="344" mass="38254">MLKIGIVGLPNVGKSTLFKALTKKQVDIANYPFATIDPNVGVVAVPDERLEALSMFSKSKKTVPASIEFFDIAGLVRGAHKGEGLGNQFLSNIKEVDAVIEVVRAFEDENILHVTGAVDPKDDIETIHTELILADLKIVEGALTRAEKLTRGDDKDAKLHHQMLKEMSVLLSNGIFASHASEEIREKIKDLNLLTAKTFILLLNTKEDAYTLPFSPEEYNFKNVVSLNLKLEEEIQDANDEEARSLSEIDSLIKAAYEALDLITFFTTGEDESRAWPIPRHSSAPRAGRAIHSDFEQKFIRAEVIGYKELLEAGSYAKAREKGLLRTEGKKYVVQDGDVIEFRV</sequence>
<comment type="caution">
    <text evidence="9">The sequence shown here is derived from an EMBL/GenBank/DDBJ whole genome shotgun (WGS) entry which is preliminary data.</text>
</comment>
<dbReference type="InterPro" id="IPR004095">
    <property type="entry name" value="TGS"/>
</dbReference>
<keyword evidence="2" id="KW-0479">Metal-binding</keyword>
<dbReference type="GO" id="GO:0016887">
    <property type="term" value="F:ATP hydrolysis activity"/>
    <property type="evidence" value="ECO:0007669"/>
    <property type="project" value="InterPro"/>
</dbReference>
<dbReference type="InterPro" id="IPR013029">
    <property type="entry name" value="YchF_C"/>
</dbReference>
<feature type="domain" description="TGS" evidence="8">
    <location>
        <begin position="261"/>
        <end position="344"/>
    </location>
</feature>
<dbReference type="PANTHER" id="PTHR23305:SF18">
    <property type="entry name" value="OBG-TYPE G DOMAIN-CONTAINING PROTEIN"/>
    <property type="match status" value="1"/>
</dbReference>
<dbReference type="Gene3D" id="3.10.20.30">
    <property type="match status" value="1"/>
</dbReference>
<dbReference type="FunFam" id="1.10.150.300:FF:000001">
    <property type="entry name" value="Ribosome-binding ATPase YchF"/>
    <property type="match status" value="1"/>
</dbReference>
<dbReference type="NCBIfam" id="TIGR00092">
    <property type="entry name" value="redox-regulated ATPase YchF"/>
    <property type="match status" value="1"/>
</dbReference>
<dbReference type="SUPFAM" id="SSF52540">
    <property type="entry name" value="P-loop containing nucleoside triphosphate hydrolases"/>
    <property type="match status" value="1"/>
</dbReference>
<evidence type="ECO:0000256" key="1">
    <source>
        <dbReference type="ARBA" id="ARBA00001946"/>
    </source>
</evidence>
<evidence type="ECO:0000256" key="3">
    <source>
        <dbReference type="ARBA" id="ARBA00022741"/>
    </source>
</evidence>